<feature type="compositionally biased region" description="Acidic residues" evidence="6">
    <location>
        <begin position="532"/>
        <end position="542"/>
    </location>
</feature>
<dbReference type="PROSITE" id="PS51721">
    <property type="entry name" value="G_CP"/>
    <property type="match status" value="1"/>
</dbReference>
<dbReference type="InterPro" id="IPR027417">
    <property type="entry name" value="P-loop_NTPase"/>
</dbReference>
<keyword evidence="5" id="KW-0342">GTP-binding</keyword>
<feature type="compositionally biased region" description="Gly residues" evidence="6">
    <location>
        <begin position="102"/>
        <end position="116"/>
    </location>
</feature>
<dbReference type="InterPro" id="IPR006073">
    <property type="entry name" value="GTP-bd"/>
</dbReference>
<dbReference type="Proteomes" id="UP000241890">
    <property type="component" value="Unassembled WGS sequence"/>
</dbReference>
<accession>A0A2R5G635</accession>
<evidence type="ECO:0000256" key="5">
    <source>
        <dbReference type="ARBA" id="ARBA00023134"/>
    </source>
</evidence>
<dbReference type="PANTHER" id="PTHR45709">
    <property type="entry name" value="LARGE SUBUNIT GTPASE 1 HOMOLOG-RELATED"/>
    <property type="match status" value="1"/>
</dbReference>
<dbReference type="InterPro" id="IPR030378">
    <property type="entry name" value="G_CP_dom"/>
</dbReference>
<keyword evidence="3" id="KW-0547">Nucleotide-binding</keyword>
<dbReference type="InterPro" id="IPR043358">
    <property type="entry name" value="GNL1-like"/>
</dbReference>
<protein>
    <submittedName>
        <fullName evidence="8">Guanine nucleotide-binding protein-like 1</fullName>
    </submittedName>
</protein>
<sequence>MGKGKSRGARRGGAALGAALVNGKKRSRQQKRAARLAGDDDAEAETIAALGFESVAKTTKSVTETGQLEAFLADAILSGRTFEAQRASRIIDMDEEAEEDGAGGAGGNRSGAGGASELGTFDFRSLPIPRRPKWTREMTAKELAEKERESFLVWRRSIAALEASNERLQVTPFEKNLDYWRQLWRVVERSDLVVQVVDARNPLLFRCADVESFARDLSVHKSNLLLVNKADFLSDELRDAWCTYFKAKGIRFVFFSAKQEQAVLDKAKSAGSDRREEEQSAPNAEATDKSEGSSNGGAVTHSTPRMLHRMELLHLLETLAAEMRPADAEGKATLGMIGYPNVGKSSVINVIVGVTATDHSTTRVSVAATPGHTKHFQTLHLSDKTILCDCPGLVFPTFMKTKADLLCNGILPIDEIRGRDFVPAVQVVSSCLNRETFERTYAMEFPLAPTITRVPAEMLIEEFCKKRGYMGSGHDRYNEAYGARIMLKDFVRGKLCYCCPPPSLDVPASATLAGRAPVPPVGSDTGANREDLEVDDDDDNDGADFAVGSGVDATILDESLEAQLEMLELAGTDADDQLIYDETTKSDPTALKSRTKRRHGRKHRKARDPDPYGGGTFFAAKQAGKNNQGKTFTRVEHKGIAPSASK</sequence>
<evidence type="ECO:0000256" key="1">
    <source>
        <dbReference type="ARBA" id="ARBA00004496"/>
    </source>
</evidence>
<evidence type="ECO:0000259" key="7">
    <source>
        <dbReference type="PROSITE" id="PS51721"/>
    </source>
</evidence>
<dbReference type="CDD" id="cd01857">
    <property type="entry name" value="HSR1_MMR1"/>
    <property type="match status" value="1"/>
</dbReference>
<feature type="region of interest" description="Disordered" evidence="6">
    <location>
        <begin position="515"/>
        <end position="543"/>
    </location>
</feature>
<feature type="compositionally biased region" description="Basic residues" evidence="6">
    <location>
        <begin position="23"/>
        <end position="34"/>
    </location>
</feature>
<dbReference type="InParanoid" id="A0A2R5G635"/>
<keyword evidence="9" id="KW-1185">Reference proteome</keyword>
<evidence type="ECO:0000313" key="8">
    <source>
        <dbReference type="EMBL" id="GBG25995.1"/>
    </source>
</evidence>
<dbReference type="GO" id="GO:0005829">
    <property type="term" value="C:cytosol"/>
    <property type="evidence" value="ECO:0007669"/>
    <property type="project" value="TreeGrafter"/>
</dbReference>
<dbReference type="SUPFAM" id="SSF52540">
    <property type="entry name" value="P-loop containing nucleoside triphosphate hydrolases"/>
    <property type="match status" value="1"/>
</dbReference>
<evidence type="ECO:0000256" key="4">
    <source>
        <dbReference type="ARBA" id="ARBA00022801"/>
    </source>
</evidence>
<feature type="region of interest" description="Disordered" evidence="6">
    <location>
        <begin position="266"/>
        <end position="301"/>
    </location>
</feature>
<gene>
    <name evidence="8" type="ORF">FCC1311_022152</name>
</gene>
<reference evidence="8 9" key="1">
    <citation type="submission" date="2017-12" db="EMBL/GenBank/DDBJ databases">
        <title>Sequencing, de novo assembly and annotation of complete genome of a new Thraustochytrid species, strain FCC1311.</title>
        <authorList>
            <person name="Sedici K."/>
            <person name="Godart F."/>
            <person name="Aiese Cigliano R."/>
            <person name="Sanseverino W."/>
            <person name="Barakat M."/>
            <person name="Ortet P."/>
            <person name="Marechal E."/>
            <person name="Cagnac O."/>
            <person name="Amato A."/>
        </authorList>
    </citation>
    <scope>NUCLEOTIDE SEQUENCE [LARGE SCALE GENOMIC DNA]</scope>
</reference>
<keyword evidence="2" id="KW-0963">Cytoplasm</keyword>
<evidence type="ECO:0000256" key="6">
    <source>
        <dbReference type="SAM" id="MobiDB-lite"/>
    </source>
</evidence>
<feature type="compositionally biased region" description="Basic residues" evidence="6">
    <location>
        <begin position="1"/>
        <end position="10"/>
    </location>
</feature>
<evidence type="ECO:0000256" key="2">
    <source>
        <dbReference type="ARBA" id="ARBA00022490"/>
    </source>
</evidence>
<dbReference type="OrthoDB" id="61815at2759"/>
<feature type="region of interest" description="Disordered" evidence="6">
    <location>
        <begin position="580"/>
        <end position="646"/>
    </location>
</feature>
<comment type="caution">
    <text evidence="8">The sequence shown here is derived from an EMBL/GenBank/DDBJ whole genome shotgun (WGS) entry which is preliminary data.</text>
</comment>
<dbReference type="GO" id="GO:0005525">
    <property type="term" value="F:GTP binding"/>
    <property type="evidence" value="ECO:0007669"/>
    <property type="project" value="UniProtKB-KW"/>
</dbReference>
<name>A0A2R5G635_9STRA</name>
<dbReference type="Gene3D" id="3.40.50.300">
    <property type="entry name" value="P-loop containing nucleotide triphosphate hydrolases"/>
    <property type="match status" value="1"/>
</dbReference>
<feature type="region of interest" description="Disordered" evidence="6">
    <location>
        <begin position="96"/>
        <end position="123"/>
    </location>
</feature>
<dbReference type="PANTHER" id="PTHR45709:SF2">
    <property type="entry name" value="LARGE SUBUNIT GTPASE 1 HOMOLOG"/>
    <property type="match status" value="1"/>
</dbReference>
<feature type="region of interest" description="Disordered" evidence="6">
    <location>
        <begin position="1"/>
        <end position="41"/>
    </location>
</feature>
<feature type="compositionally biased region" description="Basic residues" evidence="6">
    <location>
        <begin position="593"/>
        <end position="606"/>
    </location>
</feature>
<dbReference type="AlphaFoldDB" id="A0A2R5G635"/>
<proteinExistence type="predicted"/>
<feature type="compositionally biased region" description="Polar residues" evidence="6">
    <location>
        <begin position="292"/>
        <end position="301"/>
    </location>
</feature>
<feature type="compositionally biased region" description="Basic and acidic residues" evidence="6">
    <location>
        <begin position="266"/>
        <end position="278"/>
    </location>
</feature>
<organism evidence="8 9">
    <name type="scientific">Hondaea fermentalgiana</name>
    <dbReference type="NCBI Taxonomy" id="2315210"/>
    <lineage>
        <taxon>Eukaryota</taxon>
        <taxon>Sar</taxon>
        <taxon>Stramenopiles</taxon>
        <taxon>Bigyra</taxon>
        <taxon>Labyrinthulomycetes</taxon>
        <taxon>Thraustochytrida</taxon>
        <taxon>Thraustochytriidae</taxon>
        <taxon>Hondaea</taxon>
    </lineage>
</organism>
<evidence type="ECO:0000313" key="9">
    <source>
        <dbReference type="Proteomes" id="UP000241890"/>
    </source>
</evidence>
<dbReference type="EMBL" id="BEYU01000017">
    <property type="protein sequence ID" value="GBG25995.1"/>
    <property type="molecule type" value="Genomic_DNA"/>
</dbReference>
<dbReference type="GO" id="GO:0003924">
    <property type="term" value="F:GTPase activity"/>
    <property type="evidence" value="ECO:0007669"/>
    <property type="project" value="InterPro"/>
</dbReference>
<keyword evidence="4" id="KW-0378">Hydrolase</keyword>
<comment type="subcellular location">
    <subcellularLocation>
        <location evidence="1">Cytoplasm</location>
    </subcellularLocation>
</comment>
<dbReference type="Pfam" id="PF01926">
    <property type="entry name" value="MMR_HSR1"/>
    <property type="match status" value="1"/>
</dbReference>
<evidence type="ECO:0000256" key="3">
    <source>
        <dbReference type="ARBA" id="ARBA00022741"/>
    </source>
</evidence>
<feature type="domain" description="CP-type G" evidence="7">
    <location>
        <begin position="180"/>
        <end position="396"/>
    </location>
</feature>